<feature type="compositionally biased region" description="Basic and acidic residues" evidence="6">
    <location>
        <begin position="359"/>
        <end position="368"/>
    </location>
</feature>
<keyword evidence="2 4" id="KW-0342">GTP-binding</keyword>
<evidence type="ECO:0000256" key="2">
    <source>
        <dbReference type="ARBA" id="ARBA00023134"/>
    </source>
</evidence>
<feature type="binding site" evidence="4">
    <location>
        <position position="462"/>
    </location>
    <ligand>
        <name>GTP</name>
        <dbReference type="ChEBI" id="CHEBI:37565"/>
    </ligand>
</feature>
<dbReference type="EMBL" id="BPQB01000004">
    <property type="protein sequence ID" value="GJE86339.1"/>
    <property type="molecule type" value="Genomic_DNA"/>
</dbReference>
<dbReference type="GO" id="GO:0005834">
    <property type="term" value="C:heterotrimeric G-protein complex"/>
    <property type="evidence" value="ECO:0007669"/>
    <property type="project" value="TreeGrafter"/>
</dbReference>
<accession>A0A9P3G1U6</accession>
<gene>
    <name evidence="7" type="ORF">PsYK624_024190</name>
</gene>
<dbReference type="GO" id="GO:0003924">
    <property type="term" value="F:GTPase activity"/>
    <property type="evidence" value="ECO:0007669"/>
    <property type="project" value="InterPro"/>
</dbReference>
<evidence type="ECO:0000256" key="4">
    <source>
        <dbReference type="PIRSR" id="PIRSR601019-1"/>
    </source>
</evidence>
<dbReference type="PANTHER" id="PTHR10218">
    <property type="entry name" value="GTP-BINDING PROTEIN ALPHA SUBUNIT"/>
    <property type="match status" value="1"/>
</dbReference>
<dbReference type="Gene3D" id="1.10.400.10">
    <property type="entry name" value="GI Alpha 1, domain 2-like"/>
    <property type="match status" value="1"/>
</dbReference>
<feature type="binding site" evidence="5">
    <location>
        <position position="280"/>
    </location>
    <ligand>
        <name>Mg(2+)</name>
        <dbReference type="ChEBI" id="CHEBI:18420"/>
    </ligand>
</feature>
<evidence type="ECO:0000256" key="3">
    <source>
        <dbReference type="ARBA" id="ARBA00023224"/>
    </source>
</evidence>
<protein>
    <submittedName>
        <fullName evidence="7">G-alpha-domain-containing protein</fullName>
    </submittedName>
</protein>
<evidence type="ECO:0000256" key="5">
    <source>
        <dbReference type="PIRSR" id="PIRSR601019-2"/>
    </source>
</evidence>
<dbReference type="GO" id="GO:0001664">
    <property type="term" value="F:G protein-coupled receptor binding"/>
    <property type="evidence" value="ECO:0007669"/>
    <property type="project" value="TreeGrafter"/>
</dbReference>
<keyword evidence="3" id="KW-0807">Transducer</keyword>
<feature type="region of interest" description="Disordered" evidence="6">
    <location>
        <begin position="340"/>
        <end position="374"/>
    </location>
</feature>
<dbReference type="SMART" id="SM00275">
    <property type="entry name" value="G_alpha"/>
    <property type="match status" value="1"/>
</dbReference>
<dbReference type="PROSITE" id="PS51882">
    <property type="entry name" value="G_ALPHA"/>
    <property type="match status" value="1"/>
</dbReference>
<evidence type="ECO:0000313" key="7">
    <source>
        <dbReference type="EMBL" id="GJE86339.1"/>
    </source>
</evidence>
<keyword evidence="8" id="KW-1185">Reference proteome</keyword>
<dbReference type="Gene3D" id="3.40.50.300">
    <property type="entry name" value="P-loop containing nucleotide triphosphate hydrolases"/>
    <property type="match status" value="2"/>
</dbReference>
<evidence type="ECO:0000256" key="1">
    <source>
        <dbReference type="ARBA" id="ARBA00022741"/>
    </source>
</evidence>
<feature type="region of interest" description="Disordered" evidence="6">
    <location>
        <begin position="1"/>
        <end position="42"/>
    </location>
</feature>
<sequence length="490" mass="55879">MAYRLHDTPDPFAKVLAPPADESPEQAQARVRAERRAAERSKTIDAELESAGKRMTEQKSGVLKMLLLGQSGSGKTTVLKNIRMMEALTQWNDERPLWRAVILRNLLSAVNVVAQALQDAIQDPDEEVERLPVIPISFHGYSKPRTSDDYESNHANGSTTSLIPPAPQTLIDDLEEILYGSRQTDAEEPKEFRVRSQEQWMLNVRADRNYSKYMSVLNVVSQLRMEIKELWNDAVVRAVLKRRRVALDSCEEYFLDHSDRIVSRAFMPTDNDILQARLPTIGIQEYCIKFSNPAVRAALGLDRWWIYDIGGTKKHRAKWAQYFDDVHVILFLAPVHNFDEPAGESKPPSRPMSPQQRPTRQDSAEPGRPKSSGMKDMFELWQSICKNKLLRRATMILFLNKIDLLEKKIAAGKDPRAHISGHYNSRDADSYLTWLDKQFRAAMRIADQAETKRTCYVYRTSAVDSARTKVVLASIQTVVLEQSLRSVQLV</sequence>
<dbReference type="PROSITE" id="PS00675">
    <property type="entry name" value="SIGMA54_INTERACT_1"/>
    <property type="match status" value="1"/>
</dbReference>
<dbReference type="GO" id="GO:0005737">
    <property type="term" value="C:cytoplasm"/>
    <property type="evidence" value="ECO:0007669"/>
    <property type="project" value="TreeGrafter"/>
</dbReference>
<dbReference type="AlphaFoldDB" id="A0A9P3G1U6"/>
<dbReference type="SUPFAM" id="SSF47895">
    <property type="entry name" value="Transducin (alpha subunit), insertion domain"/>
    <property type="match status" value="1"/>
</dbReference>
<feature type="binding site" evidence="4">
    <location>
        <begin position="274"/>
        <end position="280"/>
    </location>
    <ligand>
        <name>GTP</name>
        <dbReference type="ChEBI" id="CHEBI:37565"/>
    </ligand>
</feature>
<dbReference type="PANTHER" id="PTHR10218:SF360">
    <property type="entry name" value="GUANINE NUCLEOTIDE-BINDING PROTEIN SUBUNIT ALPHA HOMOLOG"/>
    <property type="match status" value="1"/>
</dbReference>
<feature type="compositionally biased region" description="Polar residues" evidence="6">
    <location>
        <begin position="153"/>
        <end position="162"/>
    </location>
</feature>
<keyword evidence="5" id="KW-0479">Metal-binding</keyword>
<keyword evidence="5" id="KW-0460">Magnesium</keyword>
<organism evidence="7 8">
    <name type="scientific">Phanerochaete sordida</name>
    <dbReference type="NCBI Taxonomy" id="48140"/>
    <lineage>
        <taxon>Eukaryota</taxon>
        <taxon>Fungi</taxon>
        <taxon>Dikarya</taxon>
        <taxon>Basidiomycota</taxon>
        <taxon>Agaricomycotina</taxon>
        <taxon>Agaricomycetes</taxon>
        <taxon>Polyporales</taxon>
        <taxon>Phanerochaetaceae</taxon>
        <taxon>Phanerochaete</taxon>
    </lineage>
</organism>
<keyword evidence="1 4" id="KW-0547">Nucleotide-binding</keyword>
<comment type="caution">
    <text evidence="7">The sequence shown here is derived from an EMBL/GenBank/DDBJ whole genome shotgun (WGS) entry which is preliminary data.</text>
</comment>
<dbReference type="Proteomes" id="UP000703269">
    <property type="component" value="Unassembled WGS sequence"/>
</dbReference>
<dbReference type="SUPFAM" id="SSF52540">
    <property type="entry name" value="P-loop containing nucleoside triphosphate hydrolases"/>
    <property type="match status" value="1"/>
</dbReference>
<evidence type="ECO:0000256" key="6">
    <source>
        <dbReference type="SAM" id="MobiDB-lite"/>
    </source>
</evidence>
<proteinExistence type="predicted"/>
<dbReference type="GO" id="GO:0007188">
    <property type="term" value="P:adenylate cyclase-modulating G protein-coupled receptor signaling pathway"/>
    <property type="evidence" value="ECO:0007669"/>
    <property type="project" value="TreeGrafter"/>
</dbReference>
<dbReference type="InterPro" id="IPR025662">
    <property type="entry name" value="Sigma_54_int_dom_ATP-bd_1"/>
</dbReference>
<reference evidence="7 8" key="1">
    <citation type="submission" date="2021-08" db="EMBL/GenBank/DDBJ databases">
        <title>Draft Genome Sequence of Phanerochaete sordida strain YK-624.</title>
        <authorList>
            <person name="Mori T."/>
            <person name="Dohra H."/>
            <person name="Suzuki T."/>
            <person name="Kawagishi H."/>
            <person name="Hirai H."/>
        </authorList>
    </citation>
    <scope>NUCLEOTIDE SEQUENCE [LARGE SCALE GENOMIC DNA]</scope>
    <source>
        <strain evidence="7 8">YK-624</strain>
    </source>
</reference>
<dbReference type="OrthoDB" id="5817230at2759"/>
<feature type="region of interest" description="Disordered" evidence="6">
    <location>
        <begin position="145"/>
        <end position="165"/>
    </location>
</feature>
<dbReference type="GO" id="GO:0046872">
    <property type="term" value="F:metal ion binding"/>
    <property type="evidence" value="ECO:0007669"/>
    <property type="project" value="UniProtKB-KW"/>
</dbReference>
<dbReference type="PRINTS" id="PR00318">
    <property type="entry name" value="GPROTEINA"/>
</dbReference>
<name>A0A9P3G1U6_9APHY</name>
<evidence type="ECO:0000313" key="8">
    <source>
        <dbReference type="Proteomes" id="UP000703269"/>
    </source>
</evidence>
<feature type="binding site" evidence="4">
    <location>
        <begin position="400"/>
        <end position="403"/>
    </location>
    <ligand>
        <name>GTP</name>
        <dbReference type="ChEBI" id="CHEBI:37565"/>
    </ligand>
</feature>
<dbReference type="GO" id="GO:0031683">
    <property type="term" value="F:G-protein beta/gamma-subunit complex binding"/>
    <property type="evidence" value="ECO:0007669"/>
    <property type="project" value="InterPro"/>
</dbReference>
<dbReference type="InterPro" id="IPR001019">
    <property type="entry name" value="Gprotein_alpha_su"/>
</dbReference>
<feature type="compositionally biased region" description="Basic and acidic residues" evidence="6">
    <location>
        <begin position="31"/>
        <end position="42"/>
    </location>
</feature>
<dbReference type="InterPro" id="IPR027417">
    <property type="entry name" value="P-loop_NTPase"/>
</dbReference>
<dbReference type="GO" id="GO:0005525">
    <property type="term" value="F:GTP binding"/>
    <property type="evidence" value="ECO:0007669"/>
    <property type="project" value="UniProtKB-KW"/>
</dbReference>
<dbReference type="Pfam" id="PF00503">
    <property type="entry name" value="G-alpha"/>
    <property type="match status" value="1"/>
</dbReference>
<dbReference type="InterPro" id="IPR011025">
    <property type="entry name" value="GproteinA_insert"/>
</dbReference>